<comment type="caution">
    <text evidence="1">The sequence shown here is derived from an EMBL/GenBank/DDBJ whole genome shotgun (WGS) entry which is preliminary data.</text>
</comment>
<evidence type="ECO:0008006" key="3">
    <source>
        <dbReference type="Google" id="ProtNLM"/>
    </source>
</evidence>
<sequence length="283" mass="29863">MTHDVVAGVIGAMEAAGMKPVEHIADRLGPDLIRFACEGDGKGKRNGWAILHFDGVPAGAFGNYRLGISEKWRAGVGEQLSPAQRRDRAAAIRAEQESRAAERIAAQDHAALAAGREWDRAGVANPLHPYLVAKGINGEGLRQRGNLLLVPMRDEAGKLWNLQRIAPEGTKRFAKGGRQQGLFCVLGEPHGVLCVGEGYATCAVVRRATGEAVAVSFSSGNMVRTATACQALYPDADIIAVADDDPHLINNPNIRKNLGVEAAYAAAAAVGGRVALPPRGVVT</sequence>
<dbReference type="OrthoDB" id="123525at2"/>
<dbReference type="EMBL" id="SEOO01000014">
    <property type="protein sequence ID" value="RYM11114.1"/>
    <property type="molecule type" value="Genomic_DNA"/>
</dbReference>
<dbReference type="Proteomes" id="UP000291572">
    <property type="component" value="Unassembled WGS sequence"/>
</dbReference>
<reference evidence="1 2" key="1">
    <citation type="submission" date="2019-02" db="EMBL/GenBank/DDBJ databases">
        <authorList>
            <person name="Feng G."/>
        </authorList>
    </citation>
    <scope>NUCLEOTIDE SEQUENCE [LARGE SCALE GENOMIC DNA]</scope>
    <source>
        <strain evidence="1 2">CCTCC AB 2011146</strain>
    </source>
</reference>
<evidence type="ECO:0000313" key="2">
    <source>
        <dbReference type="Proteomes" id="UP000291572"/>
    </source>
</evidence>
<evidence type="ECO:0000313" key="1">
    <source>
        <dbReference type="EMBL" id="RYM11114.1"/>
    </source>
</evidence>
<dbReference type="AlphaFoldDB" id="A0A8G1ZM69"/>
<proteinExistence type="predicted"/>
<organism evidence="1 2">
    <name type="scientific">Sphingobium cupriresistens</name>
    <dbReference type="NCBI Taxonomy" id="1132417"/>
    <lineage>
        <taxon>Bacteria</taxon>
        <taxon>Pseudomonadati</taxon>
        <taxon>Pseudomonadota</taxon>
        <taxon>Alphaproteobacteria</taxon>
        <taxon>Sphingomonadales</taxon>
        <taxon>Sphingomonadaceae</taxon>
        <taxon>Sphingobium</taxon>
    </lineage>
</organism>
<accession>A0A8G1ZM69</accession>
<protein>
    <recommendedName>
        <fullName evidence="3">Toprim domain-containing protein</fullName>
    </recommendedName>
</protein>
<name>A0A8G1ZM69_9SPHN</name>
<gene>
    <name evidence="1" type="ORF">EWH12_09935</name>
</gene>